<gene>
    <name evidence="1" type="ORF">FGO68_gene9576</name>
</gene>
<evidence type="ECO:0000313" key="2">
    <source>
        <dbReference type="Proteomes" id="UP000785679"/>
    </source>
</evidence>
<accession>A0A8J8NGJ4</accession>
<organism evidence="1 2">
    <name type="scientific">Halteria grandinella</name>
    <dbReference type="NCBI Taxonomy" id="5974"/>
    <lineage>
        <taxon>Eukaryota</taxon>
        <taxon>Sar</taxon>
        <taxon>Alveolata</taxon>
        <taxon>Ciliophora</taxon>
        <taxon>Intramacronucleata</taxon>
        <taxon>Spirotrichea</taxon>
        <taxon>Stichotrichia</taxon>
        <taxon>Sporadotrichida</taxon>
        <taxon>Halteriidae</taxon>
        <taxon>Halteria</taxon>
    </lineage>
</organism>
<name>A0A8J8NGJ4_HALGN</name>
<keyword evidence="2" id="KW-1185">Reference proteome</keyword>
<dbReference type="Proteomes" id="UP000785679">
    <property type="component" value="Unassembled WGS sequence"/>
</dbReference>
<dbReference type="AlphaFoldDB" id="A0A8J8NGJ4"/>
<comment type="caution">
    <text evidence="1">The sequence shown here is derived from an EMBL/GenBank/DDBJ whole genome shotgun (WGS) entry which is preliminary data.</text>
</comment>
<sequence>MQKPHVIDIIQIQLLCNHFHAQFQSIHIFIEVNQFLIVTKYSILQSKDQFLLLQQDQQIHWIQIIIQYFVFHKLNLY</sequence>
<evidence type="ECO:0000313" key="1">
    <source>
        <dbReference type="EMBL" id="TNV74947.1"/>
    </source>
</evidence>
<reference evidence="1" key="1">
    <citation type="submission" date="2019-06" db="EMBL/GenBank/DDBJ databases">
        <authorList>
            <person name="Zheng W."/>
        </authorList>
    </citation>
    <scope>NUCLEOTIDE SEQUENCE</scope>
    <source>
        <strain evidence="1">QDHG01</strain>
    </source>
</reference>
<protein>
    <submittedName>
        <fullName evidence="1">Uncharacterized protein</fullName>
    </submittedName>
</protein>
<dbReference type="EMBL" id="RRYP01016541">
    <property type="protein sequence ID" value="TNV74947.1"/>
    <property type="molecule type" value="Genomic_DNA"/>
</dbReference>
<proteinExistence type="predicted"/>